<evidence type="ECO:0000313" key="3">
    <source>
        <dbReference type="Proteomes" id="UP001451303"/>
    </source>
</evidence>
<organism evidence="2 3">
    <name type="scientific">Neurospora intermedia</name>
    <dbReference type="NCBI Taxonomy" id="5142"/>
    <lineage>
        <taxon>Eukaryota</taxon>
        <taxon>Fungi</taxon>
        <taxon>Dikarya</taxon>
        <taxon>Ascomycota</taxon>
        <taxon>Pezizomycotina</taxon>
        <taxon>Sordariomycetes</taxon>
        <taxon>Sordariomycetidae</taxon>
        <taxon>Sordariales</taxon>
        <taxon>Sordariaceae</taxon>
        <taxon>Neurospora</taxon>
    </lineage>
</organism>
<dbReference type="PANTHER" id="PTHR24148">
    <property type="entry name" value="ANKYRIN REPEAT DOMAIN-CONTAINING PROTEIN 39 HOMOLOG-RELATED"/>
    <property type="match status" value="1"/>
</dbReference>
<comment type="caution">
    <text evidence="2">The sequence shown here is derived from an EMBL/GenBank/DDBJ whole genome shotgun (WGS) entry which is preliminary data.</text>
</comment>
<gene>
    <name evidence="2" type="ORF">QR685DRAFT_524883</name>
</gene>
<proteinExistence type="predicted"/>
<dbReference type="InterPro" id="IPR010730">
    <property type="entry name" value="HET"/>
</dbReference>
<protein>
    <submittedName>
        <fullName evidence="2">Heterokaryon incompatibility protein domain-containing protein</fullName>
    </submittedName>
</protein>
<dbReference type="PANTHER" id="PTHR24148:SF77">
    <property type="entry name" value="HETEROKARYON INCOMPATIBILITY DOMAIN-CONTAINING PROTEIN"/>
    <property type="match status" value="1"/>
</dbReference>
<dbReference type="InterPro" id="IPR052895">
    <property type="entry name" value="HetReg/Transcr_Mod"/>
</dbReference>
<dbReference type="EMBL" id="JAVLET010000004">
    <property type="protein sequence ID" value="KAL0470896.1"/>
    <property type="molecule type" value="Genomic_DNA"/>
</dbReference>
<sequence length="450" mass="51172">MSRLKRLMPTMSSWRANKEVLELPVPGGAVDVLNVYPYQPLLSENHIRLLLLKPLAPFFNQKSQPICATLHQVELGSKVSSTRPYKALSYEWVVRKEQSGDGWHVHEEQNVVNPTSLLDGHTVHIGENLYNALKSIRHLKGEMGGSDLWLWVDALCINQGDIQERGHQVRLMKRIYETAEMVLVWLGMGNDLAHLATKVLNLEADELQDRVAMEDLECDKLHGIRQICEMGYWRRVWILQEVVLARNYMVICNQDFVTMDRFERSLALLCKHVWTTKFREFLLWLPESPAQEIMALRSSRGAASSLIQWVRICVRCWFGATDPRDYVYALLGILDDCEGKIEPDYSRSAREVYSSAIAVIGNKAEGYNESLCGSFAELMGLDWDVGREVWEEVCGRKAKGEVDVKAEEEVDGKAEEDVGRGVESVMAASLHASREKLPSYFDASLAPLRF</sequence>
<keyword evidence="3" id="KW-1185">Reference proteome</keyword>
<accession>A0ABR3DE04</accession>
<evidence type="ECO:0000313" key="2">
    <source>
        <dbReference type="EMBL" id="KAL0470896.1"/>
    </source>
</evidence>
<dbReference type="Proteomes" id="UP001451303">
    <property type="component" value="Unassembled WGS sequence"/>
</dbReference>
<feature type="domain" description="Heterokaryon incompatibility" evidence="1">
    <location>
        <begin position="85"/>
        <end position="241"/>
    </location>
</feature>
<dbReference type="Pfam" id="PF06985">
    <property type="entry name" value="HET"/>
    <property type="match status" value="1"/>
</dbReference>
<evidence type="ECO:0000259" key="1">
    <source>
        <dbReference type="Pfam" id="PF06985"/>
    </source>
</evidence>
<reference evidence="2 3" key="1">
    <citation type="submission" date="2023-09" db="EMBL/GenBank/DDBJ databases">
        <title>Multi-omics analysis of a traditional fermented food reveals byproduct-associated fungal strains for waste-to-food upcycling.</title>
        <authorList>
            <consortium name="Lawrence Berkeley National Laboratory"/>
            <person name="Rekdal V.M."/>
            <person name="Villalobos-Escobedo J.M."/>
            <person name="Rodriguez-Valeron N."/>
            <person name="Garcia M.O."/>
            <person name="Vasquez D.P."/>
            <person name="Damayanti I."/>
            <person name="Sorensen P.M."/>
            <person name="Baidoo E.E."/>
            <person name="De Carvalho A.C."/>
            <person name="Riley R."/>
            <person name="Lipzen A."/>
            <person name="He G."/>
            <person name="Yan M."/>
            <person name="Haridas S."/>
            <person name="Daum C."/>
            <person name="Yoshinaga Y."/>
            <person name="Ng V."/>
            <person name="Grigoriev I.V."/>
            <person name="Munk R."/>
            <person name="Nuraida L."/>
            <person name="Wijaya C.H."/>
            <person name="Morales P.-C."/>
            <person name="Keasling J.D."/>
        </authorList>
    </citation>
    <scope>NUCLEOTIDE SEQUENCE [LARGE SCALE GENOMIC DNA]</scope>
    <source>
        <strain evidence="2 3">FGSC 2613</strain>
    </source>
</reference>
<name>A0ABR3DE04_NEUIN</name>